<feature type="transmembrane region" description="Helical" evidence="5">
    <location>
        <begin position="86"/>
        <end position="107"/>
    </location>
</feature>
<evidence type="ECO:0000313" key="7">
    <source>
        <dbReference type="EMBL" id="KAK3938748.1"/>
    </source>
</evidence>
<protein>
    <recommendedName>
        <fullName evidence="6">MARVEL domain-containing protein</fullName>
    </recommendedName>
</protein>
<keyword evidence="3 5" id="KW-1133">Transmembrane helix</keyword>
<dbReference type="PANTHER" id="PTHR42083:SF1">
    <property type="entry name" value="MARVEL DOMAIN-CONTAINING PROTEIN"/>
    <property type="match status" value="1"/>
</dbReference>
<feature type="transmembrane region" description="Helical" evidence="5">
    <location>
        <begin position="119"/>
        <end position="142"/>
    </location>
</feature>
<evidence type="ECO:0000313" key="8">
    <source>
        <dbReference type="Proteomes" id="UP001303473"/>
    </source>
</evidence>
<dbReference type="InterPro" id="IPR008253">
    <property type="entry name" value="Marvel"/>
</dbReference>
<dbReference type="GO" id="GO:0016020">
    <property type="term" value="C:membrane"/>
    <property type="evidence" value="ECO:0007669"/>
    <property type="project" value="UniProtKB-SubCell"/>
</dbReference>
<evidence type="ECO:0000259" key="6">
    <source>
        <dbReference type="Pfam" id="PF01284"/>
    </source>
</evidence>
<keyword evidence="2 5" id="KW-0812">Transmembrane</keyword>
<evidence type="ECO:0000256" key="1">
    <source>
        <dbReference type="ARBA" id="ARBA00004141"/>
    </source>
</evidence>
<dbReference type="Proteomes" id="UP001303473">
    <property type="component" value="Unassembled WGS sequence"/>
</dbReference>
<name>A0AAN6S3L1_9PEZI</name>
<dbReference type="EMBL" id="MU853823">
    <property type="protein sequence ID" value="KAK3938748.1"/>
    <property type="molecule type" value="Genomic_DNA"/>
</dbReference>
<keyword evidence="4 5" id="KW-0472">Membrane</keyword>
<evidence type="ECO:0000256" key="3">
    <source>
        <dbReference type="ARBA" id="ARBA00022989"/>
    </source>
</evidence>
<sequence length="219" mass="23861">MGIGTFIKLGKTAMEGKQAMDSFNTGTAISMGKKTATAPLKAWENVPRWVCRGLQLLFGLIVAGFYGHRIDADRRAGSSPSVEWGYGVVVASLACITAVAFALAAPFGAVSSRFKTHRLWACDVVLFILWIVAFAVFAGIFLKRDNDLDYKGASTRTMKGVVWLDFVNAILWLVSGLYGLFKTFLSKKVDEHGERMAGKVVDKVADKVADRMAGRKAEV</sequence>
<evidence type="ECO:0000256" key="5">
    <source>
        <dbReference type="SAM" id="Phobius"/>
    </source>
</evidence>
<organism evidence="7 8">
    <name type="scientific">Diplogelasinospora grovesii</name>
    <dbReference type="NCBI Taxonomy" id="303347"/>
    <lineage>
        <taxon>Eukaryota</taxon>
        <taxon>Fungi</taxon>
        <taxon>Dikarya</taxon>
        <taxon>Ascomycota</taxon>
        <taxon>Pezizomycotina</taxon>
        <taxon>Sordariomycetes</taxon>
        <taxon>Sordariomycetidae</taxon>
        <taxon>Sordariales</taxon>
        <taxon>Diplogelasinosporaceae</taxon>
        <taxon>Diplogelasinospora</taxon>
    </lineage>
</organism>
<dbReference type="AlphaFoldDB" id="A0AAN6S3L1"/>
<evidence type="ECO:0000256" key="2">
    <source>
        <dbReference type="ARBA" id="ARBA00022692"/>
    </source>
</evidence>
<accession>A0AAN6S3L1</accession>
<comment type="subcellular location">
    <subcellularLocation>
        <location evidence="1">Membrane</location>
        <topology evidence="1">Multi-pass membrane protein</topology>
    </subcellularLocation>
</comment>
<dbReference type="Pfam" id="PF01284">
    <property type="entry name" value="MARVEL"/>
    <property type="match status" value="1"/>
</dbReference>
<keyword evidence="8" id="KW-1185">Reference proteome</keyword>
<comment type="caution">
    <text evidence="7">The sequence shown here is derived from an EMBL/GenBank/DDBJ whole genome shotgun (WGS) entry which is preliminary data.</text>
</comment>
<feature type="transmembrane region" description="Helical" evidence="5">
    <location>
        <begin position="49"/>
        <end position="66"/>
    </location>
</feature>
<reference evidence="8" key="1">
    <citation type="journal article" date="2023" name="Mol. Phylogenet. Evol.">
        <title>Genome-scale phylogeny and comparative genomics of the fungal order Sordariales.</title>
        <authorList>
            <person name="Hensen N."/>
            <person name="Bonometti L."/>
            <person name="Westerberg I."/>
            <person name="Brannstrom I.O."/>
            <person name="Guillou S."/>
            <person name="Cros-Aarteil S."/>
            <person name="Calhoun S."/>
            <person name="Haridas S."/>
            <person name="Kuo A."/>
            <person name="Mondo S."/>
            <person name="Pangilinan J."/>
            <person name="Riley R."/>
            <person name="LaButti K."/>
            <person name="Andreopoulos B."/>
            <person name="Lipzen A."/>
            <person name="Chen C."/>
            <person name="Yan M."/>
            <person name="Daum C."/>
            <person name="Ng V."/>
            <person name="Clum A."/>
            <person name="Steindorff A."/>
            <person name="Ohm R.A."/>
            <person name="Martin F."/>
            <person name="Silar P."/>
            <person name="Natvig D.O."/>
            <person name="Lalanne C."/>
            <person name="Gautier V."/>
            <person name="Ament-Velasquez S.L."/>
            <person name="Kruys A."/>
            <person name="Hutchinson M.I."/>
            <person name="Powell A.J."/>
            <person name="Barry K."/>
            <person name="Miller A.N."/>
            <person name="Grigoriev I.V."/>
            <person name="Debuchy R."/>
            <person name="Gladieux P."/>
            <person name="Hiltunen Thoren M."/>
            <person name="Johannesson H."/>
        </authorList>
    </citation>
    <scope>NUCLEOTIDE SEQUENCE [LARGE SCALE GENOMIC DNA]</scope>
    <source>
        <strain evidence="8">CBS 340.73</strain>
    </source>
</reference>
<evidence type="ECO:0000256" key="4">
    <source>
        <dbReference type="ARBA" id="ARBA00023136"/>
    </source>
</evidence>
<proteinExistence type="predicted"/>
<feature type="transmembrane region" description="Helical" evidence="5">
    <location>
        <begin position="162"/>
        <end position="181"/>
    </location>
</feature>
<gene>
    <name evidence="7" type="ORF">QBC46DRAFT_389520</name>
</gene>
<dbReference type="PANTHER" id="PTHR42083">
    <property type="entry name" value="MARVEL DOMAIN-CONTAINING PROTEIN"/>
    <property type="match status" value="1"/>
</dbReference>
<feature type="domain" description="MARVEL" evidence="6">
    <location>
        <begin position="47"/>
        <end position="175"/>
    </location>
</feature>